<comment type="caution">
    <text evidence="3">The sequence shown here is derived from an EMBL/GenBank/DDBJ whole genome shotgun (WGS) entry which is preliminary data.</text>
</comment>
<sequence length="206" mass="22450">MGEQVRAVQLRRPNEGVLHLVLQRAVQRTVLQECYFQVPLQVLRPLYLDDVGTAYVYLLSPCGGVVGGDVYSVTVVVEAGARACLTTPSATKLYATSGAPAQQRLDITLHADAVLEYLPDQMIPFAQAAFHQQITVQLGAGACVLLMEVVAPGRLARGEAFAYGEYDSRLGIENASGGVLVRERTRLRPGWQQLDGPGLFEGYRYL</sequence>
<dbReference type="HAMAP" id="MF_01384">
    <property type="entry name" value="UreD"/>
    <property type="match status" value="1"/>
</dbReference>
<dbReference type="OrthoDB" id="10665332at2759"/>
<comment type="similarity">
    <text evidence="1">Belongs to the UreD family.</text>
</comment>
<feature type="non-terminal residue" evidence="3">
    <location>
        <position position="206"/>
    </location>
</feature>
<keyword evidence="2" id="KW-0143">Chaperone</keyword>
<dbReference type="EMBL" id="JAGHQL010000542">
    <property type="protein sequence ID" value="KAH0533488.1"/>
    <property type="molecule type" value="Genomic_DNA"/>
</dbReference>
<dbReference type="Pfam" id="PF01774">
    <property type="entry name" value="UreD"/>
    <property type="match status" value="1"/>
</dbReference>
<dbReference type="Proteomes" id="UP000698800">
    <property type="component" value="Unassembled WGS sequence"/>
</dbReference>
<dbReference type="PANTHER" id="PTHR33643:SF1">
    <property type="entry name" value="UREASE ACCESSORY PROTEIN D"/>
    <property type="match status" value="1"/>
</dbReference>
<evidence type="ECO:0000256" key="1">
    <source>
        <dbReference type="ARBA" id="ARBA00007177"/>
    </source>
</evidence>
<proteinExistence type="inferred from homology"/>
<organism evidence="3 4">
    <name type="scientific">Glutinoglossum americanum</name>
    <dbReference type="NCBI Taxonomy" id="1670608"/>
    <lineage>
        <taxon>Eukaryota</taxon>
        <taxon>Fungi</taxon>
        <taxon>Dikarya</taxon>
        <taxon>Ascomycota</taxon>
        <taxon>Pezizomycotina</taxon>
        <taxon>Geoglossomycetes</taxon>
        <taxon>Geoglossales</taxon>
        <taxon>Geoglossaceae</taxon>
        <taxon>Glutinoglossum</taxon>
    </lineage>
</organism>
<evidence type="ECO:0000256" key="2">
    <source>
        <dbReference type="ARBA" id="ARBA00023186"/>
    </source>
</evidence>
<evidence type="ECO:0000313" key="3">
    <source>
        <dbReference type="EMBL" id="KAH0533488.1"/>
    </source>
</evidence>
<gene>
    <name evidence="3" type="ORF">FGG08_007713</name>
</gene>
<accession>A0A9P8I4Q7</accession>
<reference evidence="3" key="1">
    <citation type="submission" date="2021-03" db="EMBL/GenBank/DDBJ databases">
        <title>Comparative genomics and phylogenomic investigation of the class Geoglossomycetes provide insights into ecological specialization and systematics.</title>
        <authorList>
            <person name="Melie T."/>
            <person name="Pirro S."/>
            <person name="Miller A.N."/>
            <person name="Quandt A."/>
        </authorList>
    </citation>
    <scope>NUCLEOTIDE SEQUENCE</scope>
    <source>
        <strain evidence="3">GBOQ0MN5Z8</strain>
    </source>
</reference>
<evidence type="ECO:0000313" key="4">
    <source>
        <dbReference type="Proteomes" id="UP000698800"/>
    </source>
</evidence>
<dbReference type="AlphaFoldDB" id="A0A9P8I4Q7"/>
<evidence type="ECO:0008006" key="5">
    <source>
        <dbReference type="Google" id="ProtNLM"/>
    </source>
</evidence>
<keyword evidence="4" id="KW-1185">Reference proteome</keyword>
<name>A0A9P8I4Q7_9PEZI</name>
<dbReference type="PANTHER" id="PTHR33643">
    <property type="entry name" value="UREASE ACCESSORY PROTEIN D"/>
    <property type="match status" value="1"/>
</dbReference>
<dbReference type="InterPro" id="IPR002669">
    <property type="entry name" value="UreD"/>
</dbReference>
<protein>
    <recommendedName>
        <fullName evidence="5">Urease accessory protein UreD</fullName>
    </recommendedName>
</protein>
<dbReference type="GO" id="GO:0016151">
    <property type="term" value="F:nickel cation binding"/>
    <property type="evidence" value="ECO:0007669"/>
    <property type="project" value="InterPro"/>
</dbReference>